<comment type="caution">
    <text evidence="2">The sequence shown here is derived from an EMBL/GenBank/DDBJ whole genome shotgun (WGS) entry which is preliminary data.</text>
</comment>
<dbReference type="GeneID" id="87878562"/>
<dbReference type="Pfam" id="PF17615">
    <property type="entry name" value="C166"/>
    <property type="match status" value="1"/>
</dbReference>
<name>A0AAJ0I4N9_9PEZI</name>
<dbReference type="RefSeq" id="XP_062691194.1">
    <property type="nucleotide sequence ID" value="XM_062840940.1"/>
</dbReference>
<feature type="chain" id="PRO_5042533604" evidence="1">
    <location>
        <begin position="19"/>
        <end position="194"/>
    </location>
</feature>
<keyword evidence="3" id="KW-1185">Reference proteome</keyword>
<gene>
    <name evidence="2" type="ORF">B0T23DRAFT_445927</name>
</gene>
<evidence type="ECO:0000313" key="3">
    <source>
        <dbReference type="Proteomes" id="UP001285908"/>
    </source>
</evidence>
<feature type="signal peptide" evidence="1">
    <location>
        <begin position="1"/>
        <end position="18"/>
    </location>
</feature>
<dbReference type="Proteomes" id="UP001285908">
    <property type="component" value="Unassembled WGS sequence"/>
</dbReference>
<organism evidence="2 3">
    <name type="scientific">Neurospora hispaniola</name>
    <dbReference type="NCBI Taxonomy" id="588809"/>
    <lineage>
        <taxon>Eukaryota</taxon>
        <taxon>Fungi</taxon>
        <taxon>Dikarya</taxon>
        <taxon>Ascomycota</taxon>
        <taxon>Pezizomycotina</taxon>
        <taxon>Sordariomycetes</taxon>
        <taxon>Sordariomycetidae</taxon>
        <taxon>Sordariales</taxon>
        <taxon>Sordariaceae</taxon>
        <taxon>Neurospora</taxon>
    </lineage>
</organism>
<evidence type="ECO:0000256" key="1">
    <source>
        <dbReference type="SAM" id="SignalP"/>
    </source>
</evidence>
<reference evidence="2 3" key="1">
    <citation type="journal article" date="2023" name="Mol. Phylogenet. Evol.">
        <title>Genome-scale phylogeny and comparative genomics of the fungal order Sordariales.</title>
        <authorList>
            <person name="Hensen N."/>
            <person name="Bonometti L."/>
            <person name="Westerberg I."/>
            <person name="Brannstrom I.O."/>
            <person name="Guillou S."/>
            <person name="Cros-Aarteil S."/>
            <person name="Calhoun S."/>
            <person name="Haridas S."/>
            <person name="Kuo A."/>
            <person name="Mondo S."/>
            <person name="Pangilinan J."/>
            <person name="Riley R."/>
            <person name="LaButti K."/>
            <person name="Andreopoulos B."/>
            <person name="Lipzen A."/>
            <person name="Chen C."/>
            <person name="Yan M."/>
            <person name="Daum C."/>
            <person name="Ng V."/>
            <person name="Clum A."/>
            <person name="Steindorff A."/>
            <person name="Ohm R.A."/>
            <person name="Martin F."/>
            <person name="Silar P."/>
            <person name="Natvig D.O."/>
            <person name="Lalanne C."/>
            <person name="Gautier V."/>
            <person name="Ament-Velasquez S.L."/>
            <person name="Kruys A."/>
            <person name="Hutchinson M.I."/>
            <person name="Powell A.J."/>
            <person name="Barry K."/>
            <person name="Miller A.N."/>
            <person name="Grigoriev I.V."/>
            <person name="Debuchy R."/>
            <person name="Gladieux P."/>
            <person name="Hiltunen Thoren M."/>
            <person name="Johannesson H."/>
        </authorList>
    </citation>
    <scope>NUCLEOTIDE SEQUENCE [LARGE SCALE GENOMIC DNA]</scope>
    <source>
        <strain evidence="2 3">FGSC 10403</strain>
    </source>
</reference>
<dbReference type="EMBL" id="JAULSX010000006">
    <property type="protein sequence ID" value="KAK3489487.1"/>
    <property type="molecule type" value="Genomic_DNA"/>
</dbReference>
<evidence type="ECO:0000313" key="2">
    <source>
        <dbReference type="EMBL" id="KAK3489487.1"/>
    </source>
</evidence>
<dbReference type="AlphaFoldDB" id="A0AAJ0I4N9"/>
<protein>
    <submittedName>
        <fullName evidence="2">Uncharacterized protein</fullName>
    </submittedName>
</protein>
<proteinExistence type="predicted"/>
<keyword evidence="1" id="KW-0732">Signal</keyword>
<sequence length="194" mass="20537">MRFSLISAIATLGSVVMAQPVVRSVTPPQVCDSLKFLKEKAQKLQVSCQGTEWDAHSIAIGHGAFSIIAGNNDMLLAGGKTLSDLEGTNPFTAEECTAITDSFKQFSAAQQVYLNLLAGKSVVLTKAPLATVGPSVAVSLTNLKDVYTKLDTKLISLCASKAEELTSEAKTFEATLDSAISKYRSVGKIPILPN</sequence>
<accession>A0AAJ0I4N9</accession>